<reference evidence="1 2" key="1">
    <citation type="submission" date="2019-07" db="EMBL/GenBank/DDBJ databases">
        <title>Genomic Encyclopedia of Archaeal and Bacterial Type Strains, Phase II (KMG-II): from individual species to whole genera.</title>
        <authorList>
            <person name="Goeker M."/>
        </authorList>
    </citation>
    <scope>NUCLEOTIDE SEQUENCE [LARGE SCALE GENOMIC DNA]</scope>
    <source>
        <strain evidence="1 2">DSM 46842</strain>
    </source>
</reference>
<accession>A0A5S5D6W4</accession>
<sequence>MGGSVGVQAGRVCPDCGKEDSVPVLYGLPGAEAFEQAEHGHVVLGGCIMPGEEAAFRCRTCGLEWGSEADPTAGEAELAGLLDVGFGDLVRALGAGWRRESAADGADGVRWFVSGEPVQLAVGVQGPWFVLDRPRTSPGDRRPGPLLTDGGRFTRDELLHDPWYVSQVAEDIASRRRRSIRWCRTCRRATAPESFVASQGSCERCVSAYADREEWPSA</sequence>
<dbReference type="AlphaFoldDB" id="A0A5S5D6W4"/>
<dbReference type="Proteomes" id="UP000322499">
    <property type="component" value="Unassembled WGS sequence"/>
</dbReference>
<evidence type="ECO:0000313" key="2">
    <source>
        <dbReference type="Proteomes" id="UP000322499"/>
    </source>
</evidence>
<name>A0A5S5D6W4_9ACTN</name>
<protein>
    <submittedName>
        <fullName evidence="1">Uncharacterized protein</fullName>
    </submittedName>
</protein>
<gene>
    <name evidence="1" type="ORF">BD833_101505</name>
</gene>
<organism evidence="1 2">
    <name type="scientific">Blastococcus xanthinilyticus</name>
    <dbReference type="NCBI Taxonomy" id="1564164"/>
    <lineage>
        <taxon>Bacteria</taxon>
        <taxon>Bacillati</taxon>
        <taxon>Actinomycetota</taxon>
        <taxon>Actinomycetes</taxon>
        <taxon>Geodermatophilales</taxon>
        <taxon>Geodermatophilaceae</taxon>
        <taxon>Blastococcus</taxon>
    </lineage>
</organism>
<keyword evidence="2" id="KW-1185">Reference proteome</keyword>
<comment type="caution">
    <text evidence="1">The sequence shown here is derived from an EMBL/GenBank/DDBJ whole genome shotgun (WGS) entry which is preliminary data.</text>
</comment>
<proteinExistence type="predicted"/>
<evidence type="ECO:0000313" key="1">
    <source>
        <dbReference type="EMBL" id="TYP90786.1"/>
    </source>
</evidence>
<dbReference type="EMBL" id="VNHW01000001">
    <property type="protein sequence ID" value="TYP90786.1"/>
    <property type="molecule type" value="Genomic_DNA"/>
</dbReference>